<evidence type="ECO:0000313" key="3">
    <source>
        <dbReference type="Proteomes" id="UP000193642"/>
    </source>
</evidence>
<keyword evidence="1" id="KW-1133">Transmembrane helix</keyword>
<dbReference type="OrthoDB" id="2144910at2759"/>
<dbReference type="EMBL" id="MCGO01000002">
    <property type="protein sequence ID" value="ORY53171.1"/>
    <property type="molecule type" value="Genomic_DNA"/>
</dbReference>
<feature type="transmembrane region" description="Helical" evidence="1">
    <location>
        <begin position="49"/>
        <end position="69"/>
    </location>
</feature>
<reference evidence="2 3" key="1">
    <citation type="submission" date="2016-07" db="EMBL/GenBank/DDBJ databases">
        <title>Pervasive Adenine N6-methylation of Active Genes in Fungi.</title>
        <authorList>
            <consortium name="DOE Joint Genome Institute"/>
            <person name="Mondo S.J."/>
            <person name="Dannebaum R.O."/>
            <person name="Kuo R.C."/>
            <person name="Labutti K."/>
            <person name="Haridas S."/>
            <person name="Kuo A."/>
            <person name="Salamov A."/>
            <person name="Ahrendt S.R."/>
            <person name="Lipzen A."/>
            <person name="Sullivan W."/>
            <person name="Andreopoulos W.B."/>
            <person name="Clum A."/>
            <person name="Lindquist E."/>
            <person name="Daum C."/>
            <person name="Ramamoorthy G.K."/>
            <person name="Gryganskyi A."/>
            <person name="Culley D."/>
            <person name="Magnuson J.K."/>
            <person name="James T.Y."/>
            <person name="O'Malley M.A."/>
            <person name="Stajich J.E."/>
            <person name="Spatafora J.W."/>
            <person name="Visel A."/>
            <person name="Grigoriev I.V."/>
        </authorList>
    </citation>
    <scope>NUCLEOTIDE SEQUENCE [LARGE SCALE GENOMIC DNA]</scope>
    <source>
        <strain evidence="2 3">JEL800</strain>
    </source>
</reference>
<sequence>MAPPLQVAVLGFLTGIAFLEYGLGVHAVVPHLYAGFGNASLLKSKLAPLFVPVVVLGAWVVLVVAALFNAATDAQKRGTHVATLLAALVAVVPAVAAFIGPAASIAKTGKAKLAPAQEVQALYDISLAIAVAGFLFFFALIQT</sequence>
<keyword evidence="1" id="KW-0472">Membrane</keyword>
<proteinExistence type="predicted"/>
<accession>A0A1Y2D1K8</accession>
<name>A0A1Y2D1K8_9FUNG</name>
<dbReference type="AlphaFoldDB" id="A0A1Y2D1K8"/>
<feature type="transmembrane region" description="Helical" evidence="1">
    <location>
        <begin position="81"/>
        <end position="101"/>
    </location>
</feature>
<evidence type="ECO:0000313" key="2">
    <source>
        <dbReference type="EMBL" id="ORY53171.1"/>
    </source>
</evidence>
<protein>
    <submittedName>
        <fullName evidence="2">Uncharacterized protein</fullName>
    </submittedName>
</protein>
<gene>
    <name evidence="2" type="ORF">BCR33DRAFT_711518</name>
</gene>
<dbReference type="Proteomes" id="UP000193642">
    <property type="component" value="Unassembled WGS sequence"/>
</dbReference>
<feature type="transmembrane region" description="Helical" evidence="1">
    <location>
        <begin position="121"/>
        <end position="141"/>
    </location>
</feature>
<feature type="transmembrane region" description="Helical" evidence="1">
    <location>
        <begin position="7"/>
        <end position="29"/>
    </location>
</feature>
<evidence type="ECO:0000256" key="1">
    <source>
        <dbReference type="SAM" id="Phobius"/>
    </source>
</evidence>
<comment type="caution">
    <text evidence="2">The sequence shown here is derived from an EMBL/GenBank/DDBJ whole genome shotgun (WGS) entry which is preliminary data.</text>
</comment>
<keyword evidence="1" id="KW-0812">Transmembrane</keyword>
<organism evidence="2 3">
    <name type="scientific">Rhizoclosmatium globosum</name>
    <dbReference type="NCBI Taxonomy" id="329046"/>
    <lineage>
        <taxon>Eukaryota</taxon>
        <taxon>Fungi</taxon>
        <taxon>Fungi incertae sedis</taxon>
        <taxon>Chytridiomycota</taxon>
        <taxon>Chytridiomycota incertae sedis</taxon>
        <taxon>Chytridiomycetes</taxon>
        <taxon>Chytridiales</taxon>
        <taxon>Chytriomycetaceae</taxon>
        <taxon>Rhizoclosmatium</taxon>
    </lineage>
</organism>
<keyword evidence="3" id="KW-1185">Reference proteome</keyword>